<reference evidence="2 3" key="1">
    <citation type="submission" date="2016-03" db="EMBL/GenBank/DDBJ databases">
        <title>Chemosynthetic sulphur-oxidizing symbionts of marine invertebrate animals are capable of nitrogen fixation.</title>
        <authorList>
            <person name="Petersen J.M."/>
            <person name="Kemper A."/>
            <person name="Gruber-Vodicka H."/>
            <person name="Cardini U."/>
            <person name="Geest Mvander."/>
            <person name="Kleiner M."/>
            <person name="Bulgheresi S."/>
            <person name="Fussmann M."/>
            <person name="Herbold C."/>
            <person name="Seah B.K.B."/>
            <person name="Antony C.Paul."/>
            <person name="Liu D."/>
            <person name="Belitz A."/>
            <person name="Weber M."/>
        </authorList>
    </citation>
    <scope>NUCLEOTIDE SEQUENCE [LARGE SCALE GENOMIC DNA]</scope>
    <source>
        <strain evidence="2">G_D</strain>
    </source>
</reference>
<dbReference type="InterPro" id="IPR027396">
    <property type="entry name" value="DsrEFH-like"/>
</dbReference>
<dbReference type="OrthoDB" id="5615986at2"/>
<dbReference type="Pfam" id="PF02635">
    <property type="entry name" value="DsrE"/>
    <property type="match status" value="1"/>
</dbReference>
<protein>
    <submittedName>
        <fullName evidence="2">Uncharacterized protein</fullName>
    </submittedName>
</protein>
<dbReference type="SUPFAM" id="SSF75169">
    <property type="entry name" value="DsrEFH-like"/>
    <property type="match status" value="1"/>
</dbReference>
<evidence type="ECO:0000256" key="1">
    <source>
        <dbReference type="SAM" id="SignalP"/>
    </source>
</evidence>
<keyword evidence="3" id="KW-1185">Reference proteome</keyword>
<dbReference type="InterPro" id="IPR003787">
    <property type="entry name" value="Sulphur_relay_DsrE/F-like"/>
</dbReference>
<evidence type="ECO:0000313" key="3">
    <source>
        <dbReference type="Proteomes" id="UP000094849"/>
    </source>
</evidence>
<dbReference type="AlphaFoldDB" id="A0A1E2UIL5"/>
<proteinExistence type="predicted"/>
<dbReference type="EMBL" id="LVJZ01000005">
    <property type="protein sequence ID" value="ODB92951.1"/>
    <property type="molecule type" value="Genomic_DNA"/>
</dbReference>
<gene>
    <name evidence="2" type="ORF">A3196_19500</name>
</gene>
<dbReference type="Proteomes" id="UP000094849">
    <property type="component" value="Unassembled WGS sequence"/>
</dbReference>
<name>A0A1E2UIL5_9GAMM</name>
<keyword evidence="1" id="KW-0732">Signal</keyword>
<comment type="caution">
    <text evidence="2">The sequence shown here is derived from an EMBL/GenBank/DDBJ whole genome shotgun (WGS) entry which is preliminary data.</text>
</comment>
<feature type="signal peptide" evidence="1">
    <location>
        <begin position="1"/>
        <end position="15"/>
    </location>
</feature>
<evidence type="ECO:0000313" key="2">
    <source>
        <dbReference type="EMBL" id="ODB92951.1"/>
    </source>
</evidence>
<sequence>MVFASLLLIAGIAQAELTIDDSAALNGEKATKSVFLIDFTNPRKTAFYLDIIRGTHEGLVKQGVTPNMVLVFIGETVRYLSTKPDDTLEMEFGDDLKSIAETAKILKQKGVRMEVCAIANRVFKVENETVLPQMEVVGDGFISLIGWQTQGHKLVPIF</sequence>
<dbReference type="Gene3D" id="3.40.1260.10">
    <property type="entry name" value="DsrEFH-like"/>
    <property type="match status" value="1"/>
</dbReference>
<dbReference type="STRING" id="1818881.A3196_19500"/>
<accession>A0A1E2UIL5</accession>
<organism evidence="2 3">
    <name type="scientific">Candidatus Thiodiazotropha endoloripes</name>
    <dbReference type="NCBI Taxonomy" id="1818881"/>
    <lineage>
        <taxon>Bacteria</taxon>
        <taxon>Pseudomonadati</taxon>
        <taxon>Pseudomonadota</taxon>
        <taxon>Gammaproteobacteria</taxon>
        <taxon>Chromatiales</taxon>
        <taxon>Sedimenticolaceae</taxon>
        <taxon>Candidatus Thiodiazotropha</taxon>
    </lineage>
</organism>
<feature type="chain" id="PRO_5012678417" evidence="1">
    <location>
        <begin position="16"/>
        <end position="158"/>
    </location>
</feature>